<evidence type="ECO:0000256" key="1">
    <source>
        <dbReference type="SAM" id="MobiDB-lite"/>
    </source>
</evidence>
<feature type="region of interest" description="Disordered" evidence="1">
    <location>
        <begin position="1"/>
        <end position="60"/>
    </location>
</feature>
<feature type="compositionally biased region" description="Polar residues" evidence="1">
    <location>
        <begin position="51"/>
        <end position="60"/>
    </location>
</feature>
<feature type="compositionally biased region" description="Gly residues" evidence="1">
    <location>
        <begin position="31"/>
        <end position="40"/>
    </location>
</feature>
<dbReference type="AlphaFoldDB" id="A0A3B0AEZ8"/>
<keyword evidence="3" id="KW-1185">Reference proteome</keyword>
<gene>
    <name evidence="2" type="ORF">D7193_10510</name>
</gene>
<dbReference type="EMBL" id="RBAN01000001">
    <property type="protein sequence ID" value="RKN58913.1"/>
    <property type="molecule type" value="Genomic_DNA"/>
</dbReference>
<protein>
    <submittedName>
        <fullName evidence="2">Uncharacterized protein</fullName>
    </submittedName>
</protein>
<dbReference type="Proteomes" id="UP000279968">
    <property type="component" value="Unassembled WGS sequence"/>
</dbReference>
<feature type="compositionally biased region" description="Low complexity" evidence="1">
    <location>
        <begin position="1"/>
        <end position="18"/>
    </location>
</feature>
<reference evidence="2 3" key="1">
    <citation type="journal article" date="2015" name="Int. J. Syst. Evol. Microbiol.">
        <title>Micromonospora costi sp. nov., isolated from a leaf of Costus speciosus.</title>
        <authorList>
            <person name="Thawai C."/>
        </authorList>
    </citation>
    <scope>NUCLEOTIDE SEQUENCE [LARGE SCALE GENOMIC DNA]</scope>
    <source>
        <strain evidence="2 3">CS1-12</strain>
    </source>
</reference>
<organism evidence="2 3">
    <name type="scientific">Micromonospora costi</name>
    <dbReference type="NCBI Taxonomy" id="1530042"/>
    <lineage>
        <taxon>Bacteria</taxon>
        <taxon>Bacillati</taxon>
        <taxon>Actinomycetota</taxon>
        <taxon>Actinomycetes</taxon>
        <taxon>Micromonosporales</taxon>
        <taxon>Micromonosporaceae</taxon>
        <taxon>Micromonospora</taxon>
    </lineage>
</organism>
<evidence type="ECO:0000313" key="2">
    <source>
        <dbReference type="EMBL" id="RKN58913.1"/>
    </source>
</evidence>
<name>A0A3B0AEZ8_9ACTN</name>
<accession>A0A3B0AEZ8</accession>
<proteinExistence type="predicted"/>
<comment type="caution">
    <text evidence="2">The sequence shown here is derived from an EMBL/GenBank/DDBJ whole genome shotgun (WGS) entry which is preliminary data.</text>
</comment>
<sequence length="60" mass="5722">MAALLAAGGAAGAAGAAAVRRRKGAERTGPGAPGDIGQPGGTVRPVGRPEGTTQGWRQGT</sequence>
<evidence type="ECO:0000313" key="3">
    <source>
        <dbReference type="Proteomes" id="UP000279968"/>
    </source>
</evidence>